<dbReference type="Gene3D" id="3.30.300.160">
    <property type="entry name" value="Type II secretion system, protein E, N-terminal domain"/>
    <property type="match status" value="1"/>
</dbReference>
<dbReference type="AlphaFoldDB" id="A0A081NLP0"/>
<dbReference type="InterPro" id="IPR003593">
    <property type="entry name" value="AAA+_ATPase"/>
</dbReference>
<dbReference type="RefSeq" id="WP_034834178.1">
    <property type="nucleotide sequence ID" value="NZ_JOKH01000001.1"/>
</dbReference>
<dbReference type="PROSITE" id="PS00662">
    <property type="entry name" value="T2SP_E"/>
    <property type="match status" value="1"/>
</dbReference>
<dbReference type="Pfam" id="PF05157">
    <property type="entry name" value="MshEN"/>
    <property type="match status" value="1"/>
</dbReference>
<evidence type="ECO:0000313" key="5">
    <source>
        <dbReference type="EMBL" id="KEQ19363.1"/>
    </source>
</evidence>
<dbReference type="FunFam" id="3.40.50.300:FF:000398">
    <property type="entry name" value="Type IV pilus assembly ATPase PilB"/>
    <property type="match status" value="1"/>
</dbReference>
<dbReference type="PANTHER" id="PTHR30258:SF13">
    <property type="entry name" value="SECRETION PATHWAY ATPASE-RELATED"/>
    <property type="match status" value="1"/>
</dbReference>
<accession>A0A081NLP0</accession>
<evidence type="ECO:0000256" key="1">
    <source>
        <dbReference type="ARBA" id="ARBA00006611"/>
    </source>
</evidence>
<feature type="domain" description="Bacterial type II secretion system protein E" evidence="4">
    <location>
        <begin position="398"/>
        <end position="412"/>
    </location>
</feature>
<dbReference type="Gene3D" id="3.30.450.90">
    <property type="match status" value="1"/>
</dbReference>
<dbReference type="SUPFAM" id="SSF160246">
    <property type="entry name" value="EspE N-terminal domain-like"/>
    <property type="match status" value="1"/>
</dbReference>
<keyword evidence="3" id="KW-0067">ATP-binding</keyword>
<proteinExistence type="inferred from homology"/>
<dbReference type="GO" id="GO:0005886">
    <property type="term" value="C:plasma membrane"/>
    <property type="evidence" value="ECO:0007669"/>
    <property type="project" value="TreeGrafter"/>
</dbReference>
<dbReference type="GO" id="GO:0016887">
    <property type="term" value="F:ATP hydrolysis activity"/>
    <property type="evidence" value="ECO:0007669"/>
    <property type="project" value="TreeGrafter"/>
</dbReference>
<keyword evidence="2" id="KW-0547">Nucleotide-binding</keyword>
<keyword evidence="6" id="KW-1185">Reference proteome</keyword>
<evidence type="ECO:0000256" key="3">
    <source>
        <dbReference type="ARBA" id="ARBA00022840"/>
    </source>
</evidence>
<dbReference type="InterPro" id="IPR007831">
    <property type="entry name" value="T2SS_GspE_N"/>
</dbReference>
<organism evidence="5 6">
    <name type="scientific">Endozoicomonas numazuensis</name>
    <dbReference type="NCBI Taxonomy" id="1137799"/>
    <lineage>
        <taxon>Bacteria</taxon>
        <taxon>Pseudomonadati</taxon>
        <taxon>Pseudomonadota</taxon>
        <taxon>Gammaproteobacteria</taxon>
        <taxon>Oceanospirillales</taxon>
        <taxon>Endozoicomonadaceae</taxon>
        <taxon>Endozoicomonas</taxon>
    </lineage>
</organism>
<comment type="similarity">
    <text evidence="1">Belongs to the GSP E family.</text>
</comment>
<dbReference type="STRING" id="1137799.GZ78_05210"/>
<protein>
    <submittedName>
        <fullName evidence="5">Type II secretion system protein E</fullName>
    </submittedName>
</protein>
<dbReference type="InterPro" id="IPR001482">
    <property type="entry name" value="T2SS/T4SS_dom"/>
</dbReference>
<evidence type="ECO:0000256" key="2">
    <source>
        <dbReference type="ARBA" id="ARBA00022741"/>
    </source>
</evidence>
<dbReference type="OrthoDB" id="9776961at2"/>
<dbReference type="SUPFAM" id="SSF52540">
    <property type="entry name" value="P-loop containing nucleoside triphosphate hydrolases"/>
    <property type="match status" value="1"/>
</dbReference>
<evidence type="ECO:0000313" key="6">
    <source>
        <dbReference type="Proteomes" id="UP000028073"/>
    </source>
</evidence>
<dbReference type="EMBL" id="JOKH01000001">
    <property type="protein sequence ID" value="KEQ19363.1"/>
    <property type="molecule type" value="Genomic_DNA"/>
</dbReference>
<gene>
    <name evidence="5" type="ORF">GZ78_05210</name>
</gene>
<dbReference type="SMART" id="SM00382">
    <property type="entry name" value="AAA"/>
    <property type="match status" value="1"/>
</dbReference>
<comment type="caution">
    <text evidence="5">The sequence shown here is derived from an EMBL/GenBank/DDBJ whole genome shotgun (WGS) entry which is preliminary data.</text>
</comment>
<dbReference type="CDD" id="cd01129">
    <property type="entry name" value="PulE-GspE-like"/>
    <property type="match status" value="1"/>
</dbReference>
<dbReference type="InterPro" id="IPR037257">
    <property type="entry name" value="T2SS_E_N_sf"/>
</dbReference>
<dbReference type="Pfam" id="PF00437">
    <property type="entry name" value="T2SSE"/>
    <property type="match status" value="1"/>
</dbReference>
<dbReference type="InterPro" id="IPR027417">
    <property type="entry name" value="P-loop_NTPase"/>
</dbReference>
<reference evidence="5 6" key="1">
    <citation type="submission" date="2014-06" db="EMBL/GenBank/DDBJ databases">
        <title>Whole Genome Sequences of Three Symbiotic Endozoicomonas Bacteria.</title>
        <authorList>
            <person name="Neave M.J."/>
            <person name="Apprill A."/>
            <person name="Voolstra C.R."/>
        </authorList>
    </citation>
    <scope>NUCLEOTIDE SEQUENCE [LARGE SCALE GENOMIC DNA]</scope>
    <source>
        <strain evidence="5 6">DSM 25634</strain>
    </source>
</reference>
<dbReference type="GO" id="GO:0005524">
    <property type="term" value="F:ATP binding"/>
    <property type="evidence" value="ECO:0007669"/>
    <property type="project" value="UniProtKB-KW"/>
</dbReference>
<dbReference type="Gene3D" id="3.40.50.300">
    <property type="entry name" value="P-loop containing nucleotide triphosphate hydrolases"/>
    <property type="match status" value="1"/>
</dbReference>
<dbReference type="Proteomes" id="UP000028073">
    <property type="component" value="Unassembled WGS sequence"/>
</dbReference>
<dbReference type="eggNOG" id="COG2804">
    <property type="taxonomic scope" value="Bacteria"/>
</dbReference>
<dbReference type="PANTHER" id="PTHR30258">
    <property type="entry name" value="TYPE II SECRETION SYSTEM PROTEIN GSPE-RELATED"/>
    <property type="match status" value="1"/>
</dbReference>
<name>A0A081NLP0_9GAMM</name>
<sequence length="583" mass="65215">MLLLDLQTVVSDLVQTGRLIQQDADEILARHRNADQLKLHPLEYIASQDLKDASSGESFDLDSLMSWLADLSGQANFHIDPLKIDAAAITPVMSHAYALRHQILAVEVTADEIVIASAQPWHSGWEDNLRHTNRKEIRRVIANPTDIRRYTSEFYRLAQSVLGANELNGVQSTQLNSFEQMLELGNMKAPDANDQHIVNIVDWLLQYAFEQRASDIHVEPRREQTHLRFRIDGVLHLIYQMPAKVAAAVTSRLKILGRMNVAEKRKPQDGRLKTRNPDGNEVELRLSTLPTAFGEKLVMRIFDPDVLVKGFGELGFSREDERRWTNMTGQPNGIVLVTGPTGSGKTTTLYSTLKSLATEQVNVCTIEDPIEMVESSFNQMQVQHNIDLTFASGLRALLRQDPDIIMVGEIRDLETAEMAIQAALTGHLVLSTLHTNDAPSAITRLLELGVPHYLIKATVLGVMAQRLVRTLCPSCKQPMKLDKSGWKSLTRPWSAPAPSQIYQPVGCLECRDTGYRGRAGVYELMPMSQSLKTMLGENTDIESLRRQSIKEGMYSLRLSGAQKVASGLTTIEEVMRVTPDQQH</sequence>
<evidence type="ECO:0000259" key="4">
    <source>
        <dbReference type="PROSITE" id="PS00662"/>
    </source>
</evidence>